<protein>
    <recommendedName>
        <fullName evidence="1">DUF7988 domain-containing protein</fullName>
    </recommendedName>
</protein>
<gene>
    <name evidence="2" type="ORF">FYC77_17875</name>
</gene>
<accession>A0A5D5AIG0</accession>
<evidence type="ECO:0000313" key="2">
    <source>
        <dbReference type="EMBL" id="TYT60607.1"/>
    </source>
</evidence>
<dbReference type="RefSeq" id="WP_149082860.1">
    <property type="nucleotide sequence ID" value="NZ_VTAW01000035.1"/>
</dbReference>
<comment type="caution">
    <text evidence="2">The sequence shown here is derived from an EMBL/GenBank/DDBJ whole genome shotgun (WGS) entry which is preliminary data.</text>
</comment>
<organism evidence="2 3">
    <name type="scientific">Natrialba swarupiae</name>
    <dbReference type="NCBI Taxonomy" id="2448032"/>
    <lineage>
        <taxon>Archaea</taxon>
        <taxon>Methanobacteriati</taxon>
        <taxon>Methanobacteriota</taxon>
        <taxon>Stenosarchaea group</taxon>
        <taxon>Halobacteria</taxon>
        <taxon>Halobacteriales</taxon>
        <taxon>Natrialbaceae</taxon>
        <taxon>Natrialba</taxon>
    </lineage>
</organism>
<keyword evidence="3" id="KW-1185">Reference proteome</keyword>
<dbReference type="AlphaFoldDB" id="A0A5D5AIG0"/>
<name>A0A5D5AIG0_9EURY</name>
<reference evidence="2 3" key="1">
    <citation type="submission" date="2019-08" db="EMBL/GenBank/DDBJ databases">
        <title>Archaea genome.</title>
        <authorList>
            <person name="Kajale S."/>
            <person name="Shouche Y."/>
            <person name="Deshpande N."/>
            <person name="Sharma A."/>
        </authorList>
    </citation>
    <scope>NUCLEOTIDE SEQUENCE [LARGE SCALE GENOMIC DNA]</scope>
    <source>
        <strain evidence="2 3">ESP3B_9</strain>
    </source>
</reference>
<feature type="domain" description="DUF7988" evidence="1">
    <location>
        <begin position="7"/>
        <end position="140"/>
    </location>
</feature>
<dbReference type="InterPro" id="IPR058294">
    <property type="entry name" value="DUF7988"/>
</dbReference>
<dbReference type="Pfam" id="PF25950">
    <property type="entry name" value="DUF7988"/>
    <property type="match status" value="1"/>
</dbReference>
<proteinExistence type="predicted"/>
<evidence type="ECO:0000313" key="3">
    <source>
        <dbReference type="Proteomes" id="UP000324104"/>
    </source>
</evidence>
<sequence length="140" mass="15465">MSHPIRDLRRRIRSEHSDVVASVGDCADRVADPWDTSRTTDGRAVADSLRTELERTGSLERLSAVLEDVVTAAGHELRADPVPAPPYVVVTSRGPILRATIDPGRLVIRFDVFEVVLNASTDRMTAYRRTDGTRVTISLE</sequence>
<dbReference type="EMBL" id="VTAW01000035">
    <property type="protein sequence ID" value="TYT60607.1"/>
    <property type="molecule type" value="Genomic_DNA"/>
</dbReference>
<evidence type="ECO:0000259" key="1">
    <source>
        <dbReference type="Pfam" id="PF25950"/>
    </source>
</evidence>
<dbReference type="Proteomes" id="UP000324104">
    <property type="component" value="Unassembled WGS sequence"/>
</dbReference>